<protein>
    <recommendedName>
        <fullName evidence="2">Putative exodeoxyribonuclease 8 PDDEXK-like domain-containing protein</fullName>
    </recommendedName>
</protein>
<evidence type="ECO:0000313" key="4">
    <source>
        <dbReference type="Proteomes" id="UP001161422"/>
    </source>
</evidence>
<evidence type="ECO:0000256" key="1">
    <source>
        <dbReference type="SAM" id="MobiDB-lite"/>
    </source>
</evidence>
<keyword evidence="4" id="KW-1185">Reference proteome</keyword>
<feature type="domain" description="Putative exodeoxyribonuclease 8 PDDEXK-like" evidence="2">
    <location>
        <begin position="159"/>
        <end position="332"/>
    </location>
</feature>
<reference evidence="3" key="1">
    <citation type="journal article" date="2014" name="Int. J. Syst. Evol. Microbiol.">
        <title>Complete genome sequence of Corynebacterium casei LMG S-19264T (=DSM 44701T), isolated from a smear-ripened cheese.</title>
        <authorList>
            <consortium name="US DOE Joint Genome Institute (JGI-PGF)"/>
            <person name="Walter F."/>
            <person name="Albersmeier A."/>
            <person name="Kalinowski J."/>
            <person name="Ruckert C."/>
        </authorList>
    </citation>
    <scope>NUCLEOTIDE SEQUENCE</scope>
    <source>
        <strain evidence="3">NBRC 101628</strain>
    </source>
</reference>
<dbReference type="Pfam" id="PF12684">
    <property type="entry name" value="DUF3799"/>
    <property type="match status" value="1"/>
</dbReference>
<feature type="region of interest" description="Disordered" evidence="1">
    <location>
        <begin position="85"/>
        <end position="119"/>
    </location>
</feature>
<comment type="caution">
    <text evidence="3">The sequence shown here is derived from an EMBL/GenBank/DDBJ whole genome shotgun (WGS) entry which is preliminary data.</text>
</comment>
<dbReference type="InterPro" id="IPR024432">
    <property type="entry name" value="Put_RecE_PDDEXK-like_dom"/>
</dbReference>
<proteinExistence type="predicted"/>
<dbReference type="Proteomes" id="UP001161422">
    <property type="component" value="Unassembled WGS sequence"/>
</dbReference>
<organism evidence="3 4">
    <name type="scientific">Paraferrimonas sedimenticola</name>
    <dbReference type="NCBI Taxonomy" id="375674"/>
    <lineage>
        <taxon>Bacteria</taxon>
        <taxon>Pseudomonadati</taxon>
        <taxon>Pseudomonadota</taxon>
        <taxon>Gammaproteobacteria</taxon>
        <taxon>Alteromonadales</taxon>
        <taxon>Ferrimonadaceae</taxon>
        <taxon>Paraferrimonas</taxon>
    </lineage>
</organism>
<dbReference type="EMBL" id="BSNC01000002">
    <property type="protein sequence ID" value="GLP95321.1"/>
    <property type="molecule type" value="Genomic_DNA"/>
</dbReference>
<evidence type="ECO:0000313" key="3">
    <source>
        <dbReference type="EMBL" id="GLP95321.1"/>
    </source>
</evidence>
<name>A0AA37VTJ4_9GAMM</name>
<sequence>MLKKQSSKLYRLLKSIQEAKAVTNVYRAVFEPLKKAPSNVITISYSSIEANGQSDAQQKARALLTREGVNPAHYKKVKITQQRSLELDANPLTEEPDNAKSAGTGNVPTAEPAEEPTQEDLIQAEIATLNERLAKLGPGESFYIDGLNDEVYHGCDGVSCSKLKLFIDCQAKYKAKYIDGLIPPPEKAYFDFGKAVHALLLEPHRMDTDFVLQPETIKVRRGKAWDEFKAEADANFQIVLNQKQWDDLKLVCRSIESCEQAQAMVSGGVAERSYFKRDAETDLIVKVRPDYQNEGLLIDVKTSDSANPRFVKPKFKKLGYHIQDAMYLDVSGAEEFAFLVIESSAPFVITPRVEMENPVRRLGYLKYRKAMRELAWALTVDDWATYTDPAECVVIGLTEYEERELAALESQIAA</sequence>
<reference evidence="3" key="2">
    <citation type="submission" date="2023-01" db="EMBL/GenBank/DDBJ databases">
        <title>Draft genome sequence of Paraferrimonas sedimenticola strain NBRC 101628.</title>
        <authorList>
            <person name="Sun Q."/>
            <person name="Mori K."/>
        </authorList>
    </citation>
    <scope>NUCLEOTIDE SEQUENCE</scope>
    <source>
        <strain evidence="3">NBRC 101628</strain>
    </source>
</reference>
<dbReference type="InterPro" id="IPR011604">
    <property type="entry name" value="PDDEXK-like_dom_sf"/>
</dbReference>
<gene>
    <name evidence="3" type="ORF">GCM10007895_06270</name>
</gene>
<dbReference type="Gene3D" id="3.90.320.10">
    <property type="match status" value="1"/>
</dbReference>
<dbReference type="AlphaFoldDB" id="A0AA37VTJ4"/>
<evidence type="ECO:0000259" key="2">
    <source>
        <dbReference type="Pfam" id="PF12684"/>
    </source>
</evidence>
<accession>A0AA37VTJ4</accession>